<dbReference type="EMBL" id="MTHB01000123">
    <property type="protein sequence ID" value="OXC76546.1"/>
    <property type="molecule type" value="Genomic_DNA"/>
</dbReference>
<comment type="caution">
    <text evidence="9">The sequence shown here is derived from an EMBL/GenBank/DDBJ whole genome shotgun (WGS) entry which is preliminary data.</text>
</comment>
<keyword evidence="3" id="KW-0813">Transport</keyword>
<dbReference type="OrthoDB" id="5368493at2"/>
<dbReference type="AlphaFoldDB" id="A0A226WZC0"/>
<feature type="transmembrane region" description="Helical" evidence="7">
    <location>
        <begin position="310"/>
        <end position="328"/>
    </location>
</feature>
<dbReference type="InterPro" id="IPR050814">
    <property type="entry name" value="Myo-inositol_Transporter"/>
</dbReference>
<name>A0A226WZC0_CABSO</name>
<sequence>MSFEDFDTLQVRRFQRKVTLLSAGGTFLDGYDLTIIAVALPLLIKHWQLTSGMQSLLVSSAIIGSFIGAAWLGRLTDHFGRKAMYVVDLLAFVVFAALTAFSQSAWQLILFRFLLGIGIGADYPISATLVAEFSSRQRRGQHSTFLGAMWFVGAVAAYIIGLACLPLGTDAWRYMFGIGAVFALVIFFFRMTLPESPRWLQSKGRHEEAEAVMLKVTGKTVTLASERDTRVSLGYLFSRRLVRRTVFVLGFWFCYATAYYGISMYAPTIISPVSHGSRALTLAGSGSIALLGLIGALIGMNLVDRWGRRPLLITSFAGLAAALFILALNSTPTFTFLVVLFSCAVLFANSGGGILNFVYPTELFPTHVRAGASGLATSVSRIGSILGVLVFPNFVAWWGISAALWFFFVIASLGLIISVWLAPETKHLSLEELNTAENSSTRLTSSRHNEPAVEG</sequence>
<evidence type="ECO:0000256" key="5">
    <source>
        <dbReference type="ARBA" id="ARBA00022989"/>
    </source>
</evidence>
<dbReference type="InterPro" id="IPR005828">
    <property type="entry name" value="MFS_sugar_transport-like"/>
</dbReference>
<protein>
    <submittedName>
        <fullName evidence="9">Metabolite transport protein yaaU</fullName>
    </submittedName>
</protein>
<evidence type="ECO:0000256" key="6">
    <source>
        <dbReference type="ARBA" id="ARBA00023136"/>
    </source>
</evidence>
<feature type="transmembrane region" description="Helical" evidence="7">
    <location>
        <begin position="145"/>
        <end position="168"/>
    </location>
</feature>
<feature type="domain" description="Major facilitator superfamily (MFS) profile" evidence="8">
    <location>
        <begin position="18"/>
        <end position="426"/>
    </location>
</feature>
<keyword evidence="5 7" id="KW-1133">Transmembrane helix</keyword>
<feature type="transmembrane region" description="Helical" evidence="7">
    <location>
        <begin position="245"/>
        <end position="262"/>
    </location>
</feature>
<dbReference type="GO" id="GO:0016020">
    <property type="term" value="C:membrane"/>
    <property type="evidence" value="ECO:0007669"/>
    <property type="project" value="UniProtKB-SubCell"/>
</dbReference>
<dbReference type="GO" id="GO:0022857">
    <property type="term" value="F:transmembrane transporter activity"/>
    <property type="evidence" value="ECO:0007669"/>
    <property type="project" value="InterPro"/>
</dbReference>
<feature type="transmembrane region" description="Helical" evidence="7">
    <location>
        <begin position="56"/>
        <end position="73"/>
    </location>
</feature>
<organism evidence="9 10">
    <name type="scientific">Caballeronia sordidicola</name>
    <name type="common">Burkholderia sordidicola</name>
    <dbReference type="NCBI Taxonomy" id="196367"/>
    <lineage>
        <taxon>Bacteria</taxon>
        <taxon>Pseudomonadati</taxon>
        <taxon>Pseudomonadota</taxon>
        <taxon>Betaproteobacteria</taxon>
        <taxon>Burkholderiales</taxon>
        <taxon>Burkholderiaceae</taxon>
        <taxon>Caballeronia</taxon>
    </lineage>
</organism>
<dbReference type="CDD" id="cd17316">
    <property type="entry name" value="MFS_SV2_like"/>
    <property type="match status" value="1"/>
</dbReference>
<feature type="transmembrane region" description="Helical" evidence="7">
    <location>
        <begin position="109"/>
        <end position="133"/>
    </location>
</feature>
<evidence type="ECO:0000256" key="7">
    <source>
        <dbReference type="SAM" id="Phobius"/>
    </source>
</evidence>
<feature type="transmembrane region" description="Helical" evidence="7">
    <location>
        <begin position="85"/>
        <end position="103"/>
    </location>
</feature>
<dbReference type="PROSITE" id="PS50850">
    <property type="entry name" value="MFS"/>
    <property type="match status" value="1"/>
</dbReference>
<feature type="transmembrane region" description="Helical" evidence="7">
    <location>
        <begin position="397"/>
        <end position="422"/>
    </location>
</feature>
<dbReference type="SUPFAM" id="SSF103473">
    <property type="entry name" value="MFS general substrate transporter"/>
    <property type="match status" value="1"/>
</dbReference>
<feature type="transmembrane region" description="Helical" evidence="7">
    <location>
        <begin position="174"/>
        <end position="193"/>
    </location>
</feature>
<evidence type="ECO:0000259" key="8">
    <source>
        <dbReference type="PROSITE" id="PS50850"/>
    </source>
</evidence>
<dbReference type="Proteomes" id="UP000214720">
    <property type="component" value="Unassembled WGS sequence"/>
</dbReference>
<proteinExistence type="inferred from homology"/>
<gene>
    <name evidence="9" type="ORF">BSU04_21255</name>
</gene>
<dbReference type="InterPro" id="IPR005829">
    <property type="entry name" value="Sugar_transporter_CS"/>
</dbReference>
<dbReference type="PROSITE" id="PS00217">
    <property type="entry name" value="SUGAR_TRANSPORT_2"/>
    <property type="match status" value="1"/>
</dbReference>
<feature type="transmembrane region" description="Helical" evidence="7">
    <location>
        <begin position="282"/>
        <end position="303"/>
    </location>
</feature>
<dbReference type="Gene3D" id="1.20.1250.20">
    <property type="entry name" value="MFS general substrate transporter like domains"/>
    <property type="match status" value="1"/>
</dbReference>
<evidence type="ECO:0000256" key="4">
    <source>
        <dbReference type="ARBA" id="ARBA00022692"/>
    </source>
</evidence>
<feature type="transmembrane region" description="Helical" evidence="7">
    <location>
        <begin position="370"/>
        <end position="391"/>
    </location>
</feature>
<dbReference type="PANTHER" id="PTHR48020">
    <property type="entry name" value="PROTON MYO-INOSITOL COTRANSPORTER"/>
    <property type="match status" value="1"/>
</dbReference>
<evidence type="ECO:0000256" key="2">
    <source>
        <dbReference type="ARBA" id="ARBA00010992"/>
    </source>
</evidence>
<keyword evidence="6 7" id="KW-0472">Membrane</keyword>
<comment type="similarity">
    <text evidence="2">Belongs to the major facilitator superfamily. Sugar transporter (TC 2.A.1.1) family.</text>
</comment>
<dbReference type="InterPro" id="IPR020846">
    <property type="entry name" value="MFS_dom"/>
</dbReference>
<accession>A0A226WZC0</accession>
<feature type="transmembrane region" description="Helical" evidence="7">
    <location>
        <begin position="20"/>
        <end position="44"/>
    </location>
</feature>
<comment type="subcellular location">
    <subcellularLocation>
        <location evidence="1">Membrane</location>
        <topology evidence="1">Multi-pass membrane protein</topology>
    </subcellularLocation>
</comment>
<keyword evidence="4 7" id="KW-0812">Transmembrane</keyword>
<evidence type="ECO:0000313" key="9">
    <source>
        <dbReference type="EMBL" id="OXC76546.1"/>
    </source>
</evidence>
<reference evidence="10" key="1">
    <citation type="submission" date="2017-01" db="EMBL/GenBank/DDBJ databases">
        <title>Genome Analysis of Deinococcus marmoris KOPRI26562.</title>
        <authorList>
            <person name="Kim J.H."/>
            <person name="Oh H.-M."/>
        </authorList>
    </citation>
    <scope>NUCLEOTIDE SEQUENCE [LARGE SCALE GENOMIC DNA]</scope>
    <source>
        <strain evidence="10">PAMC 26633</strain>
    </source>
</reference>
<dbReference type="InterPro" id="IPR036259">
    <property type="entry name" value="MFS_trans_sf"/>
</dbReference>
<evidence type="ECO:0000256" key="1">
    <source>
        <dbReference type="ARBA" id="ARBA00004141"/>
    </source>
</evidence>
<dbReference type="PROSITE" id="PS00216">
    <property type="entry name" value="SUGAR_TRANSPORT_1"/>
    <property type="match status" value="1"/>
</dbReference>
<evidence type="ECO:0000313" key="10">
    <source>
        <dbReference type="Proteomes" id="UP000214720"/>
    </source>
</evidence>
<dbReference type="Pfam" id="PF00083">
    <property type="entry name" value="Sugar_tr"/>
    <property type="match status" value="1"/>
</dbReference>
<dbReference type="PANTHER" id="PTHR48020:SF12">
    <property type="entry name" value="PROTON MYO-INOSITOL COTRANSPORTER"/>
    <property type="match status" value="1"/>
</dbReference>
<dbReference type="RefSeq" id="WP_089162281.1">
    <property type="nucleotide sequence ID" value="NZ_MTHB01000123.1"/>
</dbReference>
<feature type="transmembrane region" description="Helical" evidence="7">
    <location>
        <begin position="334"/>
        <end position="358"/>
    </location>
</feature>
<evidence type="ECO:0000256" key="3">
    <source>
        <dbReference type="ARBA" id="ARBA00022448"/>
    </source>
</evidence>